<protein>
    <recommendedName>
        <fullName evidence="2">Tetratricopeptide repeat protein 38</fullName>
    </recommendedName>
</protein>
<dbReference type="InterPro" id="IPR011990">
    <property type="entry name" value="TPR-like_helical_dom_sf"/>
</dbReference>
<keyword evidence="5" id="KW-0175">Coiled coil</keyword>
<reference evidence="7" key="1">
    <citation type="submission" date="2020-12" db="EMBL/GenBank/DDBJ databases">
        <title>Hymenobacter sp.</title>
        <authorList>
            <person name="Kim M.K."/>
        </authorList>
    </citation>
    <scope>NUCLEOTIDE SEQUENCE [LARGE SCALE GENOMIC DNA]</scope>
    <source>
        <strain evidence="7">BT325</strain>
    </source>
</reference>
<evidence type="ECO:0000256" key="1">
    <source>
        <dbReference type="ARBA" id="ARBA00005857"/>
    </source>
</evidence>
<keyword evidence="3" id="KW-0677">Repeat</keyword>
<evidence type="ECO:0000313" key="6">
    <source>
        <dbReference type="EMBL" id="MBJ6124315.1"/>
    </source>
</evidence>
<dbReference type="PANTHER" id="PTHR16263:SF4">
    <property type="entry name" value="TETRATRICOPEPTIDE REPEAT PROTEIN 38"/>
    <property type="match status" value="1"/>
</dbReference>
<sequence>MTRFDSRGLPLSTTSDLAAERYRHGIDLLLSAWPGAAEVLEEAIAADPTFALAHAARARLHAIRSELAKAKARIATAEEIVARHGTERERSHVAVLSLAIHGQSAMALERALAHADTWPRDVLVLSLPLGAFGLFAFSGMANHDQARVDLCERHARHFDADDWWFLTYRGWSHAENGNVAHGRALTQRGYDLRRNNANAAHALSHALYEGGAHDEAERLIADWLPGYDRTGVLHGHIAWHSALGALERGDPEGALAIYAEHIQPSATAGMPVNVVSDTASFLWRLKAYGHNVPTGLWEDAAAYSENYFQKAGFAFADVHMALLAAATGDKAAVEERVKAQMALIESGALPAGPVVPAICRAALAFADEDYAACARILEPVAAEVVRIGGSGAQREMVEDMLLLALMRSGEAVKAGQLLDRRLHRRPSSRDTRWQGLLAA</sequence>
<dbReference type="EMBL" id="JAELXT010000002">
    <property type="protein sequence ID" value="MBJ6124315.1"/>
    <property type="molecule type" value="Genomic_DNA"/>
</dbReference>
<dbReference type="RefSeq" id="WP_199046472.1">
    <property type="nucleotide sequence ID" value="NZ_JAELXT010000002.1"/>
</dbReference>
<keyword evidence="4" id="KW-0802">TPR repeat</keyword>
<proteinExistence type="inferred from homology"/>
<comment type="caution">
    <text evidence="6">The sequence shown here is derived from an EMBL/GenBank/DDBJ whole genome shotgun (WGS) entry which is preliminary data.</text>
</comment>
<feature type="coiled-coil region" evidence="5">
    <location>
        <begin position="53"/>
        <end position="80"/>
    </location>
</feature>
<gene>
    <name evidence="6" type="ORF">JAO75_02725</name>
</gene>
<keyword evidence="7" id="KW-1185">Reference proteome</keyword>
<evidence type="ECO:0000256" key="2">
    <source>
        <dbReference type="ARBA" id="ARBA00019992"/>
    </source>
</evidence>
<dbReference type="InterPro" id="IPR033891">
    <property type="entry name" value="TTC38"/>
</dbReference>
<dbReference type="PANTHER" id="PTHR16263">
    <property type="entry name" value="TETRATRICOPEPTIDE REPEAT PROTEIN 38"/>
    <property type="match status" value="1"/>
</dbReference>
<dbReference type="CDD" id="cd05804">
    <property type="entry name" value="StaR_like"/>
    <property type="match status" value="1"/>
</dbReference>
<organism evidence="6 7">
    <name type="scientific">Microvirga splendida</name>
    <dbReference type="NCBI Taxonomy" id="2795727"/>
    <lineage>
        <taxon>Bacteria</taxon>
        <taxon>Pseudomonadati</taxon>
        <taxon>Pseudomonadota</taxon>
        <taxon>Alphaproteobacteria</taxon>
        <taxon>Hyphomicrobiales</taxon>
        <taxon>Methylobacteriaceae</taxon>
        <taxon>Microvirga</taxon>
    </lineage>
</organism>
<dbReference type="Proteomes" id="UP000620670">
    <property type="component" value="Unassembled WGS sequence"/>
</dbReference>
<name>A0ABS0XW96_9HYPH</name>
<comment type="similarity">
    <text evidence="1">Belongs to the TTC38 family.</text>
</comment>
<evidence type="ECO:0000256" key="5">
    <source>
        <dbReference type="SAM" id="Coils"/>
    </source>
</evidence>
<dbReference type="SUPFAM" id="SSF48452">
    <property type="entry name" value="TPR-like"/>
    <property type="match status" value="1"/>
</dbReference>
<evidence type="ECO:0000313" key="7">
    <source>
        <dbReference type="Proteomes" id="UP000620670"/>
    </source>
</evidence>
<accession>A0ABS0XW96</accession>
<evidence type="ECO:0000256" key="3">
    <source>
        <dbReference type="ARBA" id="ARBA00022737"/>
    </source>
</evidence>
<dbReference type="Gene3D" id="1.25.40.10">
    <property type="entry name" value="Tetratricopeptide repeat domain"/>
    <property type="match status" value="1"/>
</dbReference>
<evidence type="ECO:0000256" key="4">
    <source>
        <dbReference type="ARBA" id="ARBA00022803"/>
    </source>
</evidence>